<keyword evidence="4 7" id="KW-1133">Transmembrane helix</keyword>
<accession>A0A1H0AC29</accession>
<keyword evidence="5 7" id="KW-0472">Membrane</keyword>
<gene>
    <name evidence="9" type="ORF">SAMN05216259_103482</name>
</gene>
<feature type="region of interest" description="Disordered" evidence="6">
    <location>
        <begin position="76"/>
        <end position="98"/>
    </location>
</feature>
<feature type="transmembrane region" description="Helical" evidence="7">
    <location>
        <begin position="51"/>
        <end position="74"/>
    </location>
</feature>
<dbReference type="RefSeq" id="WP_093783701.1">
    <property type="nucleotide sequence ID" value="NZ_FNIE01000003.1"/>
</dbReference>
<dbReference type="AlphaFoldDB" id="A0A1H0AC29"/>
<evidence type="ECO:0000256" key="5">
    <source>
        <dbReference type="ARBA" id="ARBA00023136"/>
    </source>
</evidence>
<reference evidence="10" key="1">
    <citation type="submission" date="2016-10" db="EMBL/GenBank/DDBJ databases">
        <authorList>
            <person name="Varghese N."/>
            <person name="Submissions S."/>
        </authorList>
    </citation>
    <scope>NUCLEOTIDE SEQUENCE [LARGE SCALE GENOMIC DNA]</scope>
    <source>
        <strain evidence="10">CGMCC 4.2022</strain>
    </source>
</reference>
<feature type="transmembrane region" description="Helical" evidence="7">
    <location>
        <begin position="316"/>
        <end position="337"/>
    </location>
</feature>
<feature type="transmembrane region" description="Helical" evidence="7">
    <location>
        <begin position="739"/>
        <end position="760"/>
    </location>
</feature>
<dbReference type="STRING" id="310781.SAMN05216259_103482"/>
<name>A0A1H0AC29_9ACTN</name>
<feature type="domain" description="ABC3 transporter permease C-terminal" evidence="8">
    <location>
        <begin position="225"/>
        <end position="330"/>
    </location>
</feature>
<feature type="compositionally biased region" description="Polar residues" evidence="6">
    <location>
        <begin position="85"/>
        <end position="96"/>
    </location>
</feature>
<keyword evidence="2" id="KW-1003">Cell membrane</keyword>
<dbReference type="PANTHER" id="PTHR30287:SF2">
    <property type="entry name" value="BLL1001 PROTEIN"/>
    <property type="match status" value="1"/>
</dbReference>
<dbReference type="InterPro" id="IPR003838">
    <property type="entry name" value="ABC3_permease_C"/>
</dbReference>
<keyword evidence="10" id="KW-1185">Reference proteome</keyword>
<organism evidence="9 10">
    <name type="scientific">Actinacidiphila guanduensis</name>
    <dbReference type="NCBI Taxonomy" id="310781"/>
    <lineage>
        <taxon>Bacteria</taxon>
        <taxon>Bacillati</taxon>
        <taxon>Actinomycetota</taxon>
        <taxon>Actinomycetes</taxon>
        <taxon>Kitasatosporales</taxon>
        <taxon>Streptomycetaceae</taxon>
        <taxon>Actinacidiphila</taxon>
    </lineage>
</organism>
<sequence>MSAPHEPFAGSDTTSGARDREPQPDLRTWARDLALGARFAVSGREGWTRTALTAVGVAMGVALLLLAAAAPAMLHTRDRKETDRTPSVTATLQHPTPGSLLVADANTEYHGRDITGVLLRPEGPAPERPPGVEQLPGPGRMVVSPALRKLLAASPLLRERIPYRITGTIEPAGLLGPAELYFYAGDSRLTAGDADNGGNADRATGFGRGSSPEVLGPVFDLLLVMVLVVLLLPVAIFVGTAVRLGGERRDRRLAALRLVGADIRTTRRIAAGEALLGALLGLALGSLFFLVGRHLAPHVTIRDISAYPSDLRPGTGLAVLIAVAVPAASVAVTLLSLRGTVVEPLGVVRQGVGRPRRLWWRLLLPAVGLALLAPLFGKAQGTGHINQYQVAAGAVLMLFGVTAVLPWIVEAVVGRLRGGPVAWQLATRRLQLSSNAAARMVSGVTVAVAGAIALQMLFQSVNGEFVTSTGADVSRAQVHVSTRITDGAQTAADVRRLKATRGAAEVFGYTQSEATQGGASKLKDTADAAYLPVVVGDCATLRQLARITRCTPTSTFVVPPPGDFGDDLARYARPGMRIDLNPPEGSGYTGTPRLWTVPAGTPTVAGRTDPAGDKEWGIFAAPQALDAARLRAPNAQIMVALAPKQPDAIEYVRNTAAGFGIGTYVYELSNTHAKSQYTQLRRGLFAGATLTMALIGASLLVTMLEQLRERRKLLAVLVAFGTKRSALAWSVLWQTAVPVVLGLLLAVGGGTALGAALLAMVGHPFRTDWPEVGLLSLVGAGVVFAVTLVSLPPLWRMMRPDGLRTE</sequence>
<evidence type="ECO:0000259" key="8">
    <source>
        <dbReference type="Pfam" id="PF02687"/>
    </source>
</evidence>
<feature type="transmembrane region" description="Helical" evidence="7">
    <location>
        <begin position="221"/>
        <end position="242"/>
    </location>
</feature>
<evidence type="ECO:0000256" key="2">
    <source>
        <dbReference type="ARBA" id="ARBA00022475"/>
    </source>
</evidence>
<dbReference type="EMBL" id="FNIE01000003">
    <property type="protein sequence ID" value="SDN30854.1"/>
    <property type="molecule type" value="Genomic_DNA"/>
</dbReference>
<keyword evidence="3 7" id="KW-0812">Transmembrane</keyword>
<dbReference type="OrthoDB" id="3654456at2"/>
<evidence type="ECO:0000256" key="4">
    <source>
        <dbReference type="ARBA" id="ARBA00022989"/>
    </source>
</evidence>
<evidence type="ECO:0000313" key="10">
    <source>
        <dbReference type="Proteomes" id="UP000199341"/>
    </source>
</evidence>
<evidence type="ECO:0000313" key="9">
    <source>
        <dbReference type="EMBL" id="SDN30854.1"/>
    </source>
</evidence>
<dbReference type="Proteomes" id="UP000199341">
    <property type="component" value="Unassembled WGS sequence"/>
</dbReference>
<evidence type="ECO:0000256" key="7">
    <source>
        <dbReference type="SAM" id="Phobius"/>
    </source>
</evidence>
<dbReference type="Pfam" id="PF02687">
    <property type="entry name" value="FtsX"/>
    <property type="match status" value="2"/>
</dbReference>
<evidence type="ECO:0000256" key="3">
    <source>
        <dbReference type="ARBA" id="ARBA00022692"/>
    </source>
</evidence>
<evidence type="ECO:0000256" key="1">
    <source>
        <dbReference type="ARBA" id="ARBA00004651"/>
    </source>
</evidence>
<comment type="subcellular location">
    <subcellularLocation>
        <location evidence="1">Cell membrane</location>
        <topology evidence="1">Multi-pass membrane protein</topology>
    </subcellularLocation>
</comment>
<feature type="transmembrane region" description="Helical" evidence="7">
    <location>
        <begin position="436"/>
        <end position="458"/>
    </location>
</feature>
<feature type="transmembrane region" description="Helical" evidence="7">
    <location>
        <begin position="772"/>
        <end position="795"/>
    </location>
</feature>
<dbReference type="PANTHER" id="PTHR30287">
    <property type="entry name" value="MEMBRANE COMPONENT OF PREDICTED ABC SUPERFAMILY METABOLITE UPTAKE TRANSPORTER"/>
    <property type="match status" value="1"/>
</dbReference>
<feature type="transmembrane region" description="Helical" evidence="7">
    <location>
        <begin position="683"/>
        <end position="701"/>
    </location>
</feature>
<feature type="region of interest" description="Disordered" evidence="6">
    <location>
        <begin position="1"/>
        <end position="25"/>
    </location>
</feature>
<dbReference type="GO" id="GO:0005886">
    <property type="term" value="C:plasma membrane"/>
    <property type="evidence" value="ECO:0007669"/>
    <property type="project" value="UniProtKB-SubCell"/>
</dbReference>
<evidence type="ECO:0000256" key="6">
    <source>
        <dbReference type="SAM" id="MobiDB-lite"/>
    </source>
</evidence>
<feature type="domain" description="ABC3 transporter permease C-terminal" evidence="8">
    <location>
        <begin position="688"/>
        <end position="799"/>
    </location>
</feature>
<feature type="transmembrane region" description="Helical" evidence="7">
    <location>
        <begin position="388"/>
        <end position="409"/>
    </location>
</feature>
<feature type="transmembrane region" description="Helical" evidence="7">
    <location>
        <begin position="358"/>
        <end position="376"/>
    </location>
</feature>
<proteinExistence type="predicted"/>
<dbReference type="InterPro" id="IPR038766">
    <property type="entry name" value="Membrane_comp_ABC_pdt"/>
</dbReference>
<protein>
    <submittedName>
        <fullName evidence="9">FtsX-like permease family protein</fullName>
    </submittedName>
</protein>
<feature type="transmembrane region" description="Helical" evidence="7">
    <location>
        <begin position="274"/>
        <end position="296"/>
    </location>
</feature>